<organism evidence="1 2">
    <name type="scientific">Paramuricea clavata</name>
    <name type="common">Red gorgonian</name>
    <name type="synonym">Violescent sea-whip</name>
    <dbReference type="NCBI Taxonomy" id="317549"/>
    <lineage>
        <taxon>Eukaryota</taxon>
        <taxon>Metazoa</taxon>
        <taxon>Cnidaria</taxon>
        <taxon>Anthozoa</taxon>
        <taxon>Octocorallia</taxon>
        <taxon>Malacalcyonacea</taxon>
        <taxon>Plexauridae</taxon>
        <taxon>Paramuricea</taxon>
    </lineage>
</organism>
<sequence length="123" mass="14160">MTGRKRDKLSRRLISLEKVNWTTKKKARVAECLVDEAMSSEESCLEDDAYGHGKMKLVKYKVKSLAWESERFSKAKKSLDDVYHDNMSKRAKDRLLPRQTTPVKENRSVPEGFPAWAVVTAEN</sequence>
<accession>A0A6S7HU57</accession>
<reference evidence="1" key="1">
    <citation type="submission" date="2020-04" db="EMBL/GenBank/DDBJ databases">
        <authorList>
            <person name="Alioto T."/>
            <person name="Alioto T."/>
            <person name="Gomez Garrido J."/>
        </authorList>
    </citation>
    <scope>NUCLEOTIDE SEQUENCE</scope>
    <source>
        <strain evidence="1">A484AB</strain>
    </source>
</reference>
<evidence type="ECO:0000313" key="1">
    <source>
        <dbReference type="EMBL" id="CAB3998031.1"/>
    </source>
</evidence>
<proteinExistence type="predicted"/>
<dbReference type="AlphaFoldDB" id="A0A6S7HU57"/>
<evidence type="ECO:0000313" key="2">
    <source>
        <dbReference type="Proteomes" id="UP001152795"/>
    </source>
</evidence>
<dbReference type="OrthoDB" id="5987687at2759"/>
<gene>
    <name evidence="1" type="ORF">PACLA_8A054272</name>
</gene>
<comment type="caution">
    <text evidence="1">The sequence shown here is derived from an EMBL/GenBank/DDBJ whole genome shotgun (WGS) entry which is preliminary data.</text>
</comment>
<dbReference type="EMBL" id="CACRXK020003252">
    <property type="protein sequence ID" value="CAB3998031.1"/>
    <property type="molecule type" value="Genomic_DNA"/>
</dbReference>
<keyword evidence="2" id="KW-1185">Reference proteome</keyword>
<protein>
    <submittedName>
        <fullName evidence="1">Uncharacterized protein</fullName>
    </submittedName>
</protein>
<dbReference type="Proteomes" id="UP001152795">
    <property type="component" value="Unassembled WGS sequence"/>
</dbReference>
<name>A0A6S7HU57_PARCT</name>